<evidence type="ECO:0000313" key="2">
    <source>
        <dbReference type="Proteomes" id="UP000293575"/>
    </source>
</evidence>
<organism evidence="1 2">
    <name type="scientific">Pseudomonas phage Lana</name>
    <dbReference type="NCBI Taxonomy" id="2530172"/>
    <lineage>
        <taxon>Viruses</taxon>
        <taxon>Duplodnaviria</taxon>
        <taxon>Heunggongvirae</taxon>
        <taxon>Uroviricota</taxon>
        <taxon>Caudoviricetes</taxon>
        <taxon>Lanavirus</taxon>
        <taxon>Lanavirus lana</taxon>
    </lineage>
</organism>
<sequence length="85" mass="9549">MTDRIVYQLITEPGGEDGRDHNDKGGTATYATFEKDAAIRKKGNDSRLRIEPGVVDTDQVMKEAMAKLTLVERLVLFPPDKKVMR</sequence>
<reference evidence="1" key="1">
    <citation type="submission" date="2019-01" db="EMBL/GenBank/DDBJ databases">
        <authorList>
            <person name="Hylling O."/>
            <person name="Carstens A.B."/>
            <person name="Hansen L.H."/>
        </authorList>
    </citation>
    <scope>NUCLEOTIDE SEQUENCE [LARGE SCALE GENOMIC DNA]</scope>
</reference>
<dbReference type="RefSeq" id="YP_009820442.1">
    <property type="nucleotide sequence ID" value="NC_048166.1"/>
</dbReference>
<proteinExistence type="predicted"/>
<keyword evidence="2" id="KW-1185">Reference proteome</keyword>
<dbReference type="Proteomes" id="UP000293575">
    <property type="component" value="Segment"/>
</dbReference>
<dbReference type="EMBL" id="MK473373">
    <property type="protein sequence ID" value="QBJ04462.1"/>
    <property type="molecule type" value="Genomic_DNA"/>
</dbReference>
<accession>A0A481W7Q4</accession>
<protein>
    <submittedName>
        <fullName evidence="1">Uncharacterized protein</fullName>
    </submittedName>
</protein>
<evidence type="ECO:0000313" key="1">
    <source>
        <dbReference type="EMBL" id="QBJ04462.1"/>
    </source>
</evidence>
<name>A0A481W7Q4_9CAUD</name>
<dbReference type="KEGG" id="vg:55011878"/>
<dbReference type="GeneID" id="55011878"/>